<sequence>MLSLMIDNPGEKPVSPKKSCILADAAMFCGLAYAQALGQRQCIVLPKMALPQSRHRAVRQSTAGFTAGLAAVPRPPLPPPMQFAGLTMQTALGALISA</sequence>
<dbReference type="AlphaFoldDB" id="A0A0A1YGE7"/>
<evidence type="ECO:0000313" key="2">
    <source>
        <dbReference type="Proteomes" id="UP000030063"/>
    </source>
</evidence>
<protein>
    <submittedName>
        <fullName evidence="1">Uncharacterized protein</fullName>
    </submittedName>
</protein>
<gene>
    <name evidence="1" type="ORF">TMS3_0121105</name>
</gene>
<dbReference type="EMBL" id="AWSQ01000009">
    <property type="protein sequence ID" value="KFX67714.1"/>
    <property type="molecule type" value="Genomic_DNA"/>
</dbReference>
<comment type="caution">
    <text evidence="1">The sequence shown here is derived from an EMBL/GenBank/DDBJ whole genome shotgun (WGS) entry which is preliminary data.</text>
</comment>
<name>A0A0A1YGE7_9PSED</name>
<keyword evidence="2" id="KW-1185">Reference proteome</keyword>
<reference evidence="1 2" key="1">
    <citation type="journal article" date="2014" name="Genome Announc.">
        <title>Draft Genome Sequence of Petroleum Oil-Degrading Marine Bacterium Pseudomonas taeanensis Strain MS-3, Isolated from a Crude Oil-Contaminated Seashore.</title>
        <authorList>
            <person name="Lee S.Y."/>
            <person name="Kim S.H."/>
            <person name="Lee D.G."/>
            <person name="Shin S."/>
            <person name="Yun S.H."/>
            <person name="Choi C.W."/>
            <person name="Chung Y.H."/>
            <person name="Choi J.S."/>
            <person name="Kahng H.Y."/>
            <person name="Kim S.I."/>
        </authorList>
    </citation>
    <scope>NUCLEOTIDE SEQUENCE [LARGE SCALE GENOMIC DNA]</scope>
    <source>
        <strain evidence="1 2">MS-3</strain>
    </source>
</reference>
<proteinExistence type="predicted"/>
<evidence type="ECO:0000313" key="1">
    <source>
        <dbReference type="EMBL" id="KFX67714.1"/>
    </source>
</evidence>
<organism evidence="1 2">
    <name type="scientific">Pseudomonas taeanensis MS-3</name>
    <dbReference type="NCBI Taxonomy" id="1395571"/>
    <lineage>
        <taxon>Bacteria</taxon>
        <taxon>Pseudomonadati</taxon>
        <taxon>Pseudomonadota</taxon>
        <taxon>Gammaproteobacteria</taxon>
        <taxon>Pseudomonadales</taxon>
        <taxon>Pseudomonadaceae</taxon>
        <taxon>Pseudomonas</taxon>
    </lineage>
</organism>
<dbReference type="Proteomes" id="UP000030063">
    <property type="component" value="Unassembled WGS sequence"/>
</dbReference>
<accession>A0A0A1YGE7</accession>